<dbReference type="Pfam" id="PF18758">
    <property type="entry name" value="KDZ"/>
    <property type="match status" value="1"/>
</dbReference>
<dbReference type="InterPro" id="IPR040521">
    <property type="entry name" value="KDZ"/>
</dbReference>
<dbReference type="AlphaFoldDB" id="A0A9W8JME0"/>
<gene>
    <name evidence="1" type="ORF">NLJ89_g12392</name>
</gene>
<evidence type="ECO:0000313" key="2">
    <source>
        <dbReference type="Proteomes" id="UP001148786"/>
    </source>
</evidence>
<organism evidence="1 2">
    <name type="scientific">Agrocybe chaxingu</name>
    <dbReference type="NCBI Taxonomy" id="84603"/>
    <lineage>
        <taxon>Eukaryota</taxon>
        <taxon>Fungi</taxon>
        <taxon>Dikarya</taxon>
        <taxon>Basidiomycota</taxon>
        <taxon>Agaricomycotina</taxon>
        <taxon>Agaricomycetes</taxon>
        <taxon>Agaricomycetidae</taxon>
        <taxon>Agaricales</taxon>
        <taxon>Agaricineae</taxon>
        <taxon>Strophariaceae</taxon>
        <taxon>Agrocybe</taxon>
    </lineage>
</organism>
<dbReference type="OrthoDB" id="3222357at2759"/>
<dbReference type="Proteomes" id="UP001148786">
    <property type="component" value="Unassembled WGS sequence"/>
</dbReference>
<name>A0A9W8JME0_9AGAR</name>
<protein>
    <submittedName>
        <fullName evidence="1">Uncharacterized protein</fullName>
    </submittedName>
</protein>
<dbReference type="EMBL" id="JANKHO010004215">
    <property type="protein sequence ID" value="KAJ3478057.1"/>
    <property type="molecule type" value="Genomic_DNA"/>
</dbReference>
<keyword evidence="2" id="KW-1185">Reference proteome</keyword>
<evidence type="ECO:0000313" key="1">
    <source>
        <dbReference type="EMBL" id="KAJ3478057.1"/>
    </source>
</evidence>
<comment type="caution">
    <text evidence="1">The sequence shown here is derived from an EMBL/GenBank/DDBJ whole genome shotgun (WGS) entry which is preliminary data.</text>
</comment>
<proteinExistence type="predicted"/>
<sequence length="179" mass="20046">MMLSKAFDRTGTVAIACEQQKNVDYAFLQALCTTNTKGIKRVMLIYDIACQYFVHLQERIGKWLPKGITIDWAIGLFHVHGHKEECFYRFATSFIPGAAVVAGEILESLWAALNPITQSMRTASLAMRADMCNDHTAHSNFKKTINMAAAICKQFDKAQLMSASAMDYYGKFTTAMALR</sequence>
<accession>A0A9W8JME0</accession>
<reference evidence="1" key="1">
    <citation type="submission" date="2022-07" db="EMBL/GenBank/DDBJ databases">
        <title>Genome Sequence of Agrocybe chaxingu.</title>
        <authorList>
            <person name="Buettner E."/>
        </authorList>
    </citation>
    <scope>NUCLEOTIDE SEQUENCE</scope>
    <source>
        <strain evidence="1">MP-N11</strain>
    </source>
</reference>